<dbReference type="InterPro" id="IPR001680">
    <property type="entry name" value="WD40_rpt"/>
</dbReference>
<dbReference type="PROSITE" id="PS50082">
    <property type="entry name" value="WD_REPEATS_2"/>
    <property type="match status" value="3"/>
</dbReference>
<dbReference type="SUPFAM" id="SSF50978">
    <property type="entry name" value="WD40 repeat-like"/>
    <property type="match status" value="1"/>
</dbReference>
<evidence type="ECO:0000313" key="6">
    <source>
        <dbReference type="RefSeq" id="XP_038970272.1"/>
    </source>
</evidence>
<dbReference type="InterPro" id="IPR036322">
    <property type="entry name" value="WD40_repeat_dom_sf"/>
</dbReference>
<name>A0A8B8ZAF7_PHODC</name>
<feature type="region of interest" description="Disordered" evidence="4">
    <location>
        <begin position="60"/>
        <end position="87"/>
    </location>
</feature>
<keyword evidence="5" id="KW-1185">Reference proteome</keyword>
<dbReference type="Pfam" id="PF00400">
    <property type="entry name" value="WD40"/>
    <property type="match status" value="5"/>
</dbReference>
<dbReference type="PANTHER" id="PTHR22844">
    <property type="entry name" value="F-BOX AND WD40 DOMAIN PROTEIN"/>
    <property type="match status" value="1"/>
</dbReference>
<dbReference type="InterPro" id="IPR045182">
    <property type="entry name" value="JINGUBANG-like"/>
</dbReference>
<keyword evidence="2" id="KW-0677">Repeat</keyword>
<organism evidence="5 6">
    <name type="scientific">Phoenix dactylifera</name>
    <name type="common">Date palm</name>
    <dbReference type="NCBI Taxonomy" id="42345"/>
    <lineage>
        <taxon>Eukaryota</taxon>
        <taxon>Viridiplantae</taxon>
        <taxon>Streptophyta</taxon>
        <taxon>Embryophyta</taxon>
        <taxon>Tracheophyta</taxon>
        <taxon>Spermatophyta</taxon>
        <taxon>Magnoliopsida</taxon>
        <taxon>Liliopsida</taxon>
        <taxon>Arecaceae</taxon>
        <taxon>Coryphoideae</taxon>
        <taxon>Phoeniceae</taxon>
        <taxon>Phoenix</taxon>
    </lineage>
</organism>
<dbReference type="AlphaFoldDB" id="A0A8B8ZAF7"/>
<feature type="repeat" description="WD" evidence="3">
    <location>
        <begin position="380"/>
        <end position="409"/>
    </location>
</feature>
<reference evidence="5" key="1">
    <citation type="journal article" date="2019" name="Nat. Commun.">
        <title>Genome-wide association mapping of date palm fruit traits.</title>
        <authorList>
            <person name="Hazzouri K.M."/>
            <person name="Gros-Balthazard M."/>
            <person name="Flowers J.M."/>
            <person name="Copetti D."/>
            <person name="Lemansour A."/>
            <person name="Lebrun M."/>
            <person name="Masmoudi K."/>
            <person name="Ferrand S."/>
            <person name="Dhar M.I."/>
            <person name="Fresquez Z.A."/>
            <person name="Rosas U."/>
            <person name="Zhang J."/>
            <person name="Talag J."/>
            <person name="Lee S."/>
            <person name="Kudrna D."/>
            <person name="Powell R.F."/>
            <person name="Leitch I.J."/>
            <person name="Krueger R.R."/>
            <person name="Wing R.A."/>
            <person name="Amiri K.M.A."/>
            <person name="Purugganan M.D."/>
        </authorList>
    </citation>
    <scope>NUCLEOTIDE SEQUENCE [LARGE SCALE GENOMIC DNA]</scope>
    <source>
        <strain evidence="5">cv. Khalas</strain>
    </source>
</reference>
<feature type="repeat" description="WD" evidence="3">
    <location>
        <begin position="283"/>
        <end position="314"/>
    </location>
</feature>
<dbReference type="SMART" id="SM00320">
    <property type="entry name" value="WD40"/>
    <property type="match status" value="7"/>
</dbReference>
<dbReference type="GeneID" id="103709167"/>
<dbReference type="PANTHER" id="PTHR22844:SF370">
    <property type="entry name" value="OS12G0594000 PROTEIN"/>
    <property type="match status" value="1"/>
</dbReference>
<keyword evidence="1 3" id="KW-0853">WD repeat</keyword>
<dbReference type="RefSeq" id="XP_038970272.1">
    <property type="nucleotide sequence ID" value="XM_039114344.1"/>
</dbReference>
<dbReference type="CDD" id="cd00200">
    <property type="entry name" value="WD40"/>
    <property type="match status" value="1"/>
</dbReference>
<reference evidence="6" key="2">
    <citation type="submission" date="2025-08" db="UniProtKB">
        <authorList>
            <consortium name="RefSeq"/>
        </authorList>
    </citation>
    <scope>IDENTIFICATION</scope>
    <source>
        <tissue evidence="6">Young leaves</tissue>
    </source>
</reference>
<dbReference type="Gene3D" id="2.130.10.10">
    <property type="entry name" value="YVTN repeat-like/Quinoprotein amine dehydrogenase"/>
    <property type="match status" value="3"/>
</dbReference>
<proteinExistence type="predicted"/>
<dbReference type="KEGG" id="pda:103709167"/>
<dbReference type="PROSITE" id="PS50294">
    <property type="entry name" value="WD_REPEATS_REGION"/>
    <property type="match status" value="2"/>
</dbReference>
<dbReference type="FunFam" id="2.130.10.10:FF:000775">
    <property type="entry name" value="BnaA09g28200D protein"/>
    <property type="match status" value="1"/>
</dbReference>
<accession>A0A8B8ZAF7</accession>
<feature type="compositionally biased region" description="Low complexity" evidence="4">
    <location>
        <begin position="70"/>
        <end position="80"/>
    </location>
</feature>
<dbReference type="InterPro" id="IPR015943">
    <property type="entry name" value="WD40/YVTN_repeat-like_dom_sf"/>
</dbReference>
<dbReference type="InterPro" id="IPR020472">
    <property type="entry name" value="WD40_PAC1"/>
</dbReference>
<evidence type="ECO:0000256" key="2">
    <source>
        <dbReference type="ARBA" id="ARBA00022737"/>
    </source>
</evidence>
<evidence type="ECO:0000256" key="3">
    <source>
        <dbReference type="PROSITE-ProRule" id="PRU00221"/>
    </source>
</evidence>
<gene>
    <name evidence="6" type="primary">LOC103709167</name>
</gene>
<evidence type="ECO:0000256" key="1">
    <source>
        <dbReference type="ARBA" id="ARBA00022574"/>
    </source>
</evidence>
<dbReference type="Proteomes" id="UP000228380">
    <property type="component" value="Chromosome 16"/>
</dbReference>
<dbReference type="OrthoDB" id="674604at2759"/>
<protein>
    <submittedName>
        <fullName evidence="6">Protein JINGUBANG</fullName>
    </submittedName>
</protein>
<evidence type="ECO:0000256" key="4">
    <source>
        <dbReference type="SAM" id="MobiDB-lite"/>
    </source>
</evidence>
<feature type="repeat" description="WD" evidence="3">
    <location>
        <begin position="241"/>
        <end position="282"/>
    </location>
</feature>
<evidence type="ECO:0000313" key="5">
    <source>
        <dbReference type="Proteomes" id="UP000228380"/>
    </source>
</evidence>
<sequence length="533" mass="57951">MPLRKPSEKLSVSSTLPLFRARLLFDEISMRDRKASSAAAAPYSPPWRYSKLSNFLRDPINQSNSEDDLPTPTSATASPTYFSERNPTSAASSPYALSPWNPAASPFAKSPWTHLVQPSDDPHSAGLLDSLVREEGHVYSLATAGDLLYTGSDSKNIRIWKGRREFGGFKSSSGLVKAIVISGDKIFTGHQDGKIRIWKISPQSPAVHKRIGTLPSLKDFLKSSINPSNYVEVRRHWNAVWLRHFDAVSCLALDEDAGLLYSGSWDKTLKVWRISDSKCLESINAHEDAINAVAAAGFDRLVFTGSADGTVKVWRREWVNRGGATRHVAVQTLLRRESAMTALAVVPAAGGTVYCGSSDGLVNFWENRGAGRPPAHCGVLRGHKMAVLCLAAAGSLVVSGSADKTLCVWRREKSGDHTKLAILAGHAAPVKCVAIEEDQSGGPAGPRWVVYSGSLDKSVKLWRVPERASELVVRTPQHVRVRPEAELRRSPPHVRGQSGTYRRSNGTGGAGKGYSSPVFSELKERRASVRAAS</sequence>
<dbReference type="PRINTS" id="PR00320">
    <property type="entry name" value="GPROTEINBRPT"/>
</dbReference>
<feature type="region of interest" description="Disordered" evidence="4">
    <location>
        <begin position="482"/>
        <end position="533"/>
    </location>
</feature>